<dbReference type="Gene3D" id="3.30.40.10">
    <property type="entry name" value="Zinc/RING finger domain, C3HC4 (zinc finger)"/>
    <property type="match status" value="1"/>
</dbReference>
<evidence type="ECO:0000313" key="4">
    <source>
        <dbReference type="EMBL" id="CAF3770044.1"/>
    </source>
</evidence>
<evidence type="ECO:0000259" key="2">
    <source>
        <dbReference type="SMART" id="SM00487"/>
    </source>
</evidence>
<dbReference type="SMART" id="SM00487">
    <property type="entry name" value="DEXDc"/>
    <property type="match status" value="1"/>
</dbReference>
<name>A0A8S2ISC9_9BILA</name>
<dbReference type="SUPFAM" id="SSF52540">
    <property type="entry name" value="P-loop containing nucleoside triphosphate hydrolases"/>
    <property type="match status" value="2"/>
</dbReference>
<dbReference type="InterPro" id="IPR014001">
    <property type="entry name" value="Helicase_ATP-bd"/>
</dbReference>
<dbReference type="GO" id="GO:0005524">
    <property type="term" value="F:ATP binding"/>
    <property type="evidence" value="ECO:0007669"/>
    <property type="project" value="InterPro"/>
</dbReference>
<dbReference type="PANTHER" id="PTHR45865">
    <property type="entry name" value="E3 UBIQUITIN-PROTEIN LIGASE SHPRH FAMILY MEMBER"/>
    <property type="match status" value="1"/>
</dbReference>
<dbReference type="EMBL" id="CAJOBA010006340">
    <property type="protein sequence ID" value="CAF3770044.1"/>
    <property type="molecule type" value="Genomic_DNA"/>
</dbReference>
<evidence type="ECO:0000313" key="3">
    <source>
        <dbReference type="EMBL" id="CAF1000620.1"/>
    </source>
</evidence>
<dbReference type="CDD" id="cd18793">
    <property type="entry name" value="SF2_C_SNF"/>
    <property type="match status" value="1"/>
</dbReference>
<evidence type="ECO:0000313" key="5">
    <source>
        <dbReference type="Proteomes" id="UP000682733"/>
    </source>
</evidence>
<protein>
    <recommendedName>
        <fullName evidence="2">Helicase ATP-binding domain-containing protein</fullName>
    </recommendedName>
</protein>
<dbReference type="InterPro" id="IPR052583">
    <property type="entry name" value="ATP-helicase/E3_Ub-Ligase"/>
</dbReference>
<dbReference type="InterPro" id="IPR001650">
    <property type="entry name" value="Helicase_C-like"/>
</dbReference>
<dbReference type="Pfam" id="PF00271">
    <property type="entry name" value="Helicase_C"/>
    <property type="match status" value="1"/>
</dbReference>
<dbReference type="Pfam" id="PF00176">
    <property type="entry name" value="SNF2-rel_dom"/>
    <property type="match status" value="1"/>
</dbReference>
<dbReference type="EMBL" id="CAJNOK010006332">
    <property type="protein sequence ID" value="CAF1000620.1"/>
    <property type="molecule type" value="Genomic_DNA"/>
</dbReference>
<organism evidence="4 5">
    <name type="scientific">Didymodactylos carnosus</name>
    <dbReference type="NCBI Taxonomy" id="1234261"/>
    <lineage>
        <taxon>Eukaryota</taxon>
        <taxon>Metazoa</taxon>
        <taxon>Spiralia</taxon>
        <taxon>Gnathifera</taxon>
        <taxon>Rotifera</taxon>
        <taxon>Eurotatoria</taxon>
        <taxon>Bdelloidea</taxon>
        <taxon>Philodinida</taxon>
        <taxon>Philodinidae</taxon>
        <taxon>Didymodactylos</taxon>
    </lineage>
</organism>
<dbReference type="InterPro" id="IPR038718">
    <property type="entry name" value="SNF2-like_sf"/>
</dbReference>
<dbReference type="PANTHER" id="PTHR45865:SF1">
    <property type="entry name" value="E3 UBIQUITIN-PROTEIN LIGASE SHPRH"/>
    <property type="match status" value="1"/>
</dbReference>
<dbReference type="Pfam" id="PF21325">
    <property type="entry name" value="SHPRH_helical-1st"/>
    <property type="match status" value="1"/>
</dbReference>
<keyword evidence="1" id="KW-0378">Hydrolase</keyword>
<dbReference type="GO" id="GO:0006974">
    <property type="term" value="P:DNA damage response"/>
    <property type="evidence" value="ECO:0007669"/>
    <property type="project" value="TreeGrafter"/>
</dbReference>
<dbReference type="InterPro" id="IPR013083">
    <property type="entry name" value="Znf_RING/FYVE/PHD"/>
</dbReference>
<gene>
    <name evidence="3" type="ORF">OVA965_LOCUS14540</name>
    <name evidence="4" type="ORF">TMI583_LOCUS14544</name>
</gene>
<feature type="domain" description="Helicase ATP-binding" evidence="2">
    <location>
        <begin position="202"/>
        <end position="579"/>
    </location>
</feature>
<dbReference type="Gene3D" id="3.40.50.10810">
    <property type="entry name" value="Tandem AAA-ATPase domain"/>
    <property type="match status" value="1"/>
</dbReference>
<dbReference type="Proteomes" id="UP000677228">
    <property type="component" value="Unassembled WGS sequence"/>
</dbReference>
<comment type="caution">
    <text evidence="4">The sequence shown here is derived from an EMBL/GenBank/DDBJ whole genome shotgun (WGS) entry which is preliminary data.</text>
</comment>
<dbReference type="InterPro" id="IPR027417">
    <property type="entry name" value="P-loop_NTPase"/>
</dbReference>
<accession>A0A8S2ISC9</accession>
<reference evidence="4" key="1">
    <citation type="submission" date="2021-02" db="EMBL/GenBank/DDBJ databases">
        <authorList>
            <person name="Nowell W R."/>
        </authorList>
    </citation>
    <scope>NUCLEOTIDE SEQUENCE</scope>
</reference>
<dbReference type="Proteomes" id="UP000682733">
    <property type="component" value="Unassembled WGS sequence"/>
</dbReference>
<sequence length="1553" mass="179631">MLHHSTGLQVDMPGRKPYTRLWNYSYRGAQLDINLTFDGISANPLLFKTSDPSVDDHHFALAELYRDNWNINELTKQLFIKVETKPTNPELVYHPLKWFYSLINTQKIEIYLTKHDRLYVTTSSKSYLNVFSFHSSCLAGDSTPFFRNLFSFNNYSNLKTEAKNVIDYIYREISMATHLDIEQTDVKSIEKDIINNNLIKHNVIKLRDHQIKSIDWMLKREKLLSSNIVFTPLYSCYDVQDKQFYAHIMDGYAVAVDDVDDIRDQQLPLLGGILADEMGLGKTMCVLLTSLLNPCSPSFIDNSEEKLQILQPFESRKRKLSDDYDEPDEEPEVKKKVTEIQKNKENELTTSSVSLACICMEDCGKDPLRKNKRNRVVLTCIQCSRGIHQNCYLMNDDTKQPFICPFCEQRINNKVITSPATLIVAPQAILSQWIAEIQKHIESDISYYIYTGVNSLPAPDIKYLTKQDFIFCTYENLRKDIHHDETCIKELRSTRHAAKGGHSRRYDYLVSPFIKFWRLCLDEAQMVDTPNTPVSKMAKQLQAHHRWFVTGTPFSRSTNDLVGIIQYLFPNSLKALNQISFIVRNQHRISDIFLAWTLHLLLPITRRTSRDYLNDLPTQHEHIVNLQFSELERIYYNDVWTNCREEFIGAFRGLWLKRERARQKPGEQLNTTPSWLTMASDKDDIDMNDIRFLSSSARSALYTPLLKLRQVCCNPSIGAHGVRHTDATLVHYYNRFHRNGLAGGWVWRTRNPELKPLTTTEKNADGSSKVFTMNDLLTLLIAKEFEAGEDALRLALLNMNALAAMYLIQYFHEEARPDYMEDEKKSSQYYLQLAVDTYNNVMKTANEYKQCFHSDSFQQAHALYNLQQCLQLDSAVASSAATTSTITRLASVISCDEAKEQFDKIKKRYHSQANNELDKSWDEYNEKLIPLNDVKNEFEKILQSITDVIRPALHGQEIDIHDIGREKRFTFRTWDGFLLYIVENFKRVQEIRLNVVNELESIARDPTDEQVAEYARCSSCMGRVEEQTIITDNMGFEKRQQRQHKRDEDKTDGPTCVFCQCEALLNSYNISLHPELYSAKHIQENDGILLVHYINEILSKGSLRSVDATRQLAKILRTEWTNVLKKLRIENDFGRKYQQQTRILYASLDEMRMCTLRLELWLDTKHRPAKTERNRYLYNVDEIEIERIEHQQKSKEYLTNVAKRRQQFRFFQGQQDDYFRSIQALSDSRVDSKMDTDDVSKCGVCHELFSDELCDVCFFLCGHVYCRACTLQWKSRRDIPTASLTVIKWKDKNTVAPKITTTPVKTIMDKNTSFASIATPRSRRLLEAKQHLSVHERYGSKVDGIVTFIVNLLNNENVDDNTAATTATATTTTMTAEEQPPLKILVFSQWNDILSIIGTSLRSNAVSFLHFDSTIALEEFRNNPTISILLMPLSRGANGLNLTEATHVILAEPSMNRSVELQAIARVQRLGQKYQTNVWRFIIDDTVEETVIANSRTAQTMAITTTQSKEKSDSNLSTSFQDFELSYEINIARKIFFKSSHPLNDLPLLDNTS</sequence>
<proteinExistence type="predicted"/>
<dbReference type="InterPro" id="IPR000330">
    <property type="entry name" value="SNF2_N"/>
</dbReference>
<dbReference type="SUPFAM" id="SSF57850">
    <property type="entry name" value="RING/U-box"/>
    <property type="match status" value="1"/>
</dbReference>
<dbReference type="InterPro" id="IPR048686">
    <property type="entry name" value="SHPRH_helical_1st"/>
</dbReference>
<evidence type="ECO:0000256" key="1">
    <source>
        <dbReference type="ARBA" id="ARBA00022801"/>
    </source>
</evidence>
<dbReference type="GO" id="GO:0000209">
    <property type="term" value="P:protein polyubiquitination"/>
    <property type="evidence" value="ECO:0007669"/>
    <property type="project" value="TreeGrafter"/>
</dbReference>
<dbReference type="InterPro" id="IPR049730">
    <property type="entry name" value="SNF2/RAD54-like_C"/>
</dbReference>
<dbReference type="GO" id="GO:0016787">
    <property type="term" value="F:hydrolase activity"/>
    <property type="evidence" value="ECO:0007669"/>
    <property type="project" value="UniProtKB-KW"/>
</dbReference>
<dbReference type="GO" id="GO:0005634">
    <property type="term" value="C:nucleus"/>
    <property type="evidence" value="ECO:0007669"/>
    <property type="project" value="TreeGrafter"/>
</dbReference>
<dbReference type="GO" id="GO:0061630">
    <property type="term" value="F:ubiquitin protein ligase activity"/>
    <property type="evidence" value="ECO:0007669"/>
    <property type="project" value="TreeGrafter"/>
</dbReference>
<dbReference type="Gene3D" id="3.40.50.300">
    <property type="entry name" value="P-loop containing nucleotide triphosphate hydrolases"/>
    <property type="match status" value="1"/>
</dbReference>